<evidence type="ECO:0000259" key="12">
    <source>
        <dbReference type="PROSITE" id="PS51829"/>
    </source>
</evidence>
<dbReference type="GO" id="GO:0016485">
    <property type="term" value="P:protein processing"/>
    <property type="evidence" value="ECO:0000318"/>
    <property type="project" value="GO_Central"/>
</dbReference>
<protein>
    <recommendedName>
        <fullName evidence="12">P/Homo B domain-containing protein</fullName>
    </recommendedName>
</protein>
<dbReference type="GO" id="GO:0000139">
    <property type="term" value="C:Golgi membrane"/>
    <property type="evidence" value="ECO:0000318"/>
    <property type="project" value="GO_Central"/>
</dbReference>
<dbReference type="InterPro" id="IPR000209">
    <property type="entry name" value="Peptidase_S8/S53_dom"/>
</dbReference>
<feature type="signal peptide" evidence="11">
    <location>
        <begin position="1"/>
        <end position="22"/>
    </location>
</feature>
<feature type="active site" description="Charge relay system" evidence="8 9">
    <location>
        <position position="166"/>
    </location>
</feature>
<evidence type="ECO:0000256" key="5">
    <source>
        <dbReference type="ARBA" id="ARBA00022825"/>
    </source>
</evidence>
<proteinExistence type="inferred from homology"/>
<dbReference type="InParanoid" id="B3S7U3"/>
<evidence type="ECO:0000313" key="13">
    <source>
        <dbReference type="EMBL" id="EDV21254.1"/>
    </source>
</evidence>
<dbReference type="EMBL" id="DS985254">
    <property type="protein sequence ID" value="EDV21254.1"/>
    <property type="molecule type" value="Genomic_DNA"/>
</dbReference>
<dbReference type="KEGG" id="tad:TRIADDRAFT_60295"/>
<dbReference type="GO" id="GO:0005802">
    <property type="term" value="C:trans-Golgi network"/>
    <property type="evidence" value="ECO:0000318"/>
    <property type="project" value="GO_Central"/>
</dbReference>
<dbReference type="PROSITE" id="PS51892">
    <property type="entry name" value="SUBTILASE"/>
    <property type="match status" value="1"/>
</dbReference>
<dbReference type="FunCoup" id="B3S7U3">
    <property type="interactions" value="499"/>
</dbReference>
<dbReference type="CTD" id="6757434"/>
<keyword evidence="2" id="KW-0165">Cleavage on pair of basic residues</keyword>
<dbReference type="PROSITE" id="PS00136">
    <property type="entry name" value="SUBTILASE_ASP"/>
    <property type="match status" value="1"/>
</dbReference>
<dbReference type="Pfam" id="PF01483">
    <property type="entry name" value="P_proprotein"/>
    <property type="match status" value="1"/>
</dbReference>
<evidence type="ECO:0000256" key="8">
    <source>
        <dbReference type="PIRSR" id="PIRSR615500-1"/>
    </source>
</evidence>
<dbReference type="InterPro" id="IPR008979">
    <property type="entry name" value="Galactose-bd-like_sf"/>
</dbReference>
<dbReference type="Pfam" id="PF16470">
    <property type="entry name" value="S8_pro-domain"/>
    <property type="match status" value="1"/>
</dbReference>
<evidence type="ECO:0000313" key="14">
    <source>
        <dbReference type="Proteomes" id="UP000009022"/>
    </source>
</evidence>
<organism evidence="13 14">
    <name type="scientific">Trichoplax adhaerens</name>
    <name type="common">Trichoplax reptans</name>
    <dbReference type="NCBI Taxonomy" id="10228"/>
    <lineage>
        <taxon>Eukaryota</taxon>
        <taxon>Metazoa</taxon>
        <taxon>Placozoa</taxon>
        <taxon>Uniplacotomia</taxon>
        <taxon>Trichoplacea</taxon>
        <taxon>Trichoplacidae</taxon>
        <taxon>Trichoplax</taxon>
    </lineage>
</organism>
<dbReference type="InterPro" id="IPR015500">
    <property type="entry name" value="Peptidase_S8_subtilisin-rel"/>
</dbReference>
<dbReference type="PROSITE" id="PS00138">
    <property type="entry name" value="SUBTILASE_SER"/>
    <property type="match status" value="1"/>
</dbReference>
<dbReference type="GeneID" id="6757434"/>
<dbReference type="Gene3D" id="2.60.120.260">
    <property type="entry name" value="Galactose-binding domain-like"/>
    <property type="match status" value="1"/>
</dbReference>
<dbReference type="AlphaFoldDB" id="B3S7U3"/>
<evidence type="ECO:0000256" key="6">
    <source>
        <dbReference type="ARBA" id="ARBA00023145"/>
    </source>
</evidence>
<dbReference type="InterPro" id="IPR032815">
    <property type="entry name" value="S8_pro-domain"/>
</dbReference>
<dbReference type="eggNOG" id="KOG3525">
    <property type="taxonomic scope" value="Eukaryota"/>
</dbReference>
<dbReference type="PhylomeDB" id="B3S7U3"/>
<evidence type="ECO:0000256" key="7">
    <source>
        <dbReference type="ARBA" id="ARBA00023180"/>
    </source>
</evidence>
<keyword evidence="14" id="KW-1185">Reference proteome</keyword>
<dbReference type="Pfam" id="PF00082">
    <property type="entry name" value="Peptidase_S8"/>
    <property type="match status" value="1"/>
</dbReference>
<dbReference type="Gene3D" id="3.40.50.200">
    <property type="entry name" value="Peptidase S8/S53 domain"/>
    <property type="match status" value="1"/>
</dbReference>
<accession>B3S7U3</accession>
<evidence type="ECO:0000256" key="4">
    <source>
        <dbReference type="ARBA" id="ARBA00022801"/>
    </source>
</evidence>
<dbReference type="SUPFAM" id="SSF52743">
    <property type="entry name" value="Subtilisin-like"/>
    <property type="match status" value="1"/>
</dbReference>
<keyword evidence="7" id="KW-0325">Glycoprotein</keyword>
<dbReference type="InterPro" id="IPR023828">
    <property type="entry name" value="Peptidase_S8_Ser-AS"/>
</dbReference>
<dbReference type="PROSITE" id="PS51829">
    <property type="entry name" value="P_HOMO_B"/>
    <property type="match status" value="1"/>
</dbReference>
<evidence type="ECO:0000256" key="1">
    <source>
        <dbReference type="ARBA" id="ARBA00022670"/>
    </source>
</evidence>
<keyword evidence="5 9" id="KW-0720">Serine protease</keyword>
<dbReference type="FunFam" id="2.60.120.260:FF:000026">
    <property type="entry name" value="proprotein convertase subtilisin/kexin type 7"/>
    <property type="match status" value="1"/>
</dbReference>
<dbReference type="OrthoDB" id="300641at2759"/>
<dbReference type="PRINTS" id="PR00723">
    <property type="entry name" value="SUBTILISIN"/>
</dbReference>
<dbReference type="InterPro" id="IPR034182">
    <property type="entry name" value="Kexin/furin"/>
</dbReference>
<evidence type="ECO:0000256" key="2">
    <source>
        <dbReference type="ARBA" id="ARBA00022685"/>
    </source>
</evidence>
<reference evidence="13 14" key="1">
    <citation type="journal article" date="2008" name="Nature">
        <title>The Trichoplax genome and the nature of placozoans.</title>
        <authorList>
            <person name="Srivastava M."/>
            <person name="Begovic E."/>
            <person name="Chapman J."/>
            <person name="Putnam N.H."/>
            <person name="Hellsten U."/>
            <person name="Kawashima T."/>
            <person name="Kuo A."/>
            <person name="Mitros T."/>
            <person name="Salamov A."/>
            <person name="Carpenter M.L."/>
            <person name="Signorovitch A.Y."/>
            <person name="Moreno M.A."/>
            <person name="Kamm K."/>
            <person name="Grimwood J."/>
            <person name="Schmutz J."/>
            <person name="Shapiro H."/>
            <person name="Grigoriev I.V."/>
            <person name="Buss L.W."/>
            <person name="Schierwater B."/>
            <person name="Dellaporta S.L."/>
            <person name="Rokhsar D.S."/>
        </authorList>
    </citation>
    <scope>NUCLEOTIDE SEQUENCE [LARGE SCALE GENOMIC DNA]</scope>
    <source>
        <strain evidence="13 14">Grell-BS-1999</strain>
    </source>
</reference>
<evidence type="ECO:0000256" key="3">
    <source>
        <dbReference type="ARBA" id="ARBA00022729"/>
    </source>
</evidence>
<keyword evidence="3 11" id="KW-0732">Signal</keyword>
<feature type="active site" description="Charge relay system" evidence="8 9">
    <location>
        <position position="410"/>
    </location>
</feature>
<dbReference type="PANTHER" id="PTHR42884:SF28">
    <property type="entry name" value="PROPROTEIN CONVERTASE SUBTILISIN_KEXIN TYPE 7"/>
    <property type="match status" value="1"/>
</dbReference>
<dbReference type="SUPFAM" id="SSF49785">
    <property type="entry name" value="Galactose-binding domain-like"/>
    <property type="match status" value="1"/>
</dbReference>
<dbReference type="InterPro" id="IPR036852">
    <property type="entry name" value="Peptidase_S8/S53_dom_sf"/>
</dbReference>
<dbReference type="InterPro" id="IPR002884">
    <property type="entry name" value="P_dom"/>
</dbReference>
<dbReference type="GO" id="GO:0004252">
    <property type="term" value="F:serine-type endopeptidase activity"/>
    <property type="evidence" value="ECO:0000318"/>
    <property type="project" value="GO_Central"/>
</dbReference>
<evidence type="ECO:0000256" key="10">
    <source>
        <dbReference type="RuleBase" id="RU003355"/>
    </source>
</evidence>
<sequence>MLLLRQIVVLVLLSSWPIASLSKESNVQWWAVQLKEDSNRIKATSVEYLDKVAIDIASQYSLKLYGRIGELANYYLYYSSVDSHAGHSVLQLNQKLQNHPFIQWHQLQENLVRHKRQVESPINFPDPFYPDQWHLHNLRDPNHDINVTNVWNHNITGKDVVVAIIDDGVQWKNEDLVDNYVCSVALHFLRSSYNCSLARTTCSQNYEAEPKGSWDVIDNDDDPVPAFAYPQTNYHGTRCAGVASAVTNQYCGVGVAYGSKFSAIRLLDTTTTDAKESAAFSTKSQTNDIYSCSWGPLDDGKTVDGPRELTKKAILAGVTNGRKKLGNIFVVAAGNGGTLDDCNYDGFANSVYTLTIGAVTENLSPTPYSEPCSAMHAVAFGGSSGSASITTTDWKSDRNSGCTRSFTGTSAAAPMAAGIVALMLSTNFCLTWRDVQYIIALSSVKIRANDNRWMTNTAGFHHHPLFGFGLISAWNAVKLAATWENLPPSQQWQSDNYIGDSGHVLINNTHTSSVNVNFTGLVYTLEHVVVSVSEKYVNGKIVSPNYNNQVHLEHSFRGNIEIYIRCPSGIEAKLASSRTTDNSREGFNNWEFSTVRCWGESPYGLWELRIVDTGSRKDGVLKSWFLRLFGSTMLTSDVARKIRIAQEVSTSDSLQFNSECPLNPRNVTDGAETSIYQGNPLNLMCIVVSYLLSRFVADSYY</sequence>
<dbReference type="Proteomes" id="UP000009022">
    <property type="component" value="Unassembled WGS sequence"/>
</dbReference>
<dbReference type="PANTHER" id="PTHR42884">
    <property type="entry name" value="PROPROTEIN CONVERTASE SUBTILISIN/KEXIN-RELATED"/>
    <property type="match status" value="1"/>
</dbReference>
<feature type="chain" id="PRO_5002798620" description="P/Homo B domain-containing protein" evidence="11">
    <location>
        <begin position="23"/>
        <end position="701"/>
    </location>
</feature>
<dbReference type="Gene3D" id="3.30.70.850">
    <property type="entry name" value="Peptidase S8, pro-domain"/>
    <property type="match status" value="1"/>
</dbReference>
<dbReference type="InterPro" id="IPR038466">
    <property type="entry name" value="S8_pro-domain_sf"/>
</dbReference>
<evidence type="ECO:0000256" key="11">
    <source>
        <dbReference type="SAM" id="SignalP"/>
    </source>
</evidence>
<dbReference type="FunFam" id="3.40.50.200:FF:000120">
    <property type="entry name" value="Uncharacterized protein"/>
    <property type="match status" value="1"/>
</dbReference>
<keyword evidence="4 9" id="KW-0378">Hydrolase</keyword>
<dbReference type="OMA" id="NGRMPFY"/>
<keyword evidence="1 9" id="KW-0645">Protease</keyword>
<dbReference type="HOGENOM" id="CLU_002976_4_3_1"/>
<name>B3S7U3_TRIAD</name>
<feature type="active site" description="Charge relay system" evidence="8 9">
    <location>
        <position position="235"/>
    </location>
</feature>
<keyword evidence="6" id="KW-0865">Zymogen</keyword>
<dbReference type="InterPro" id="IPR022398">
    <property type="entry name" value="Peptidase_S8_His-AS"/>
</dbReference>
<dbReference type="RefSeq" id="XP_002116221.1">
    <property type="nucleotide sequence ID" value="XM_002116185.1"/>
</dbReference>
<dbReference type="STRING" id="10228.B3S7U3"/>
<gene>
    <name evidence="13" type="ORF">TRIADDRAFT_60295</name>
</gene>
<evidence type="ECO:0000256" key="9">
    <source>
        <dbReference type="PROSITE-ProRule" id="PRU01240"/>
    </source>
</evidence>
<comment type="similarity">
    <text evidence="9 10">Belongs to the peptidase S8 family.</text>
</comment>
<dbReference type="PROSITE" id="PS00137">
    <property type="entry name" value="SUBTILASE_HIS"/>
    <property type="match status" value="1"/>
</dbReference>
<feature type="domain" description="P/Homo B" evidence="12">
    <location>
        <begin position="486"/>
        <end position="634"/>
    </location>
</feature>
<dbReference type="InterPro" id="IPR023827">
    <property type="entry name" value="Peptidase_S8_Asp-AS"/>
</dbReference>
<dbReference type="MEROPS" id="S08.077"/>
<dbReference type="CDD" id="cd04059">
    <property type="entry name" value="Peptidases_S8_Protein_convertases_Kexins_Furin-like"/>
    <property type="match status" value="1"/>
</dbReference>